<dbReference type="InterPro" id="IPR010096">
    <property type="entry name" value="NADH-Q_OxRdtase_suN/2"/>
</dbReference>
<dbReference type="Proteomes" id="UP000264120">
    <property type="component" value="Plasmid unnamed1"/>
</dbReference>
<feature type="transmembrane region" description="Helical" evidence="5">
    <location>
        <begin position="127"/>
        <end position="147"/>
    </location>
</feature>
<keyword evidence="5" id="KW-1278">Translocase</keyword>
<feature type="transmembrane region" description="Helical" evidence="5">
    <location>
        <begin position="443"/>
        <end position="466"/>
    </location>
</feature>
<dbReference type="AlphaFoldDB" id="A0A347WG45"/>
<gene>
    <name evidence="5 8" type="primary">nuoN</name>
    <name evidence="8" type="ORF">CD178_03094</name>
</gene>
<accession>A0A347WG45</accession>
<feature type="transmembrane region" description="Helical" evidence="5">
    <location>
        <begin position="70"/>
        <end position="90"/>
    </location>
</feature>
<keyword evidence="2 5" id="KW-0812">Transmembrane</keyword>
<evidence type="ECO:0000256" key="6">
    <source>
        <dbReference type="RuleBase" id="RU000320"/>
    </source>
</evidence>
<evidence type="ECO:0000256" key="2">
    <source>
        <dbReference type="ARBA" id="ARBA00022692"/>
    </source>
</evidence>
<dbReference type="PANTHER" id="PTHR22773">
    <property type="entry name" value="NADH DEHYDROGENASE"/>
    <property type="match status" value="1"/>
</dbReference>
<proteinExistence type="inferred from homology"/>
<dbReference type="EC" id="7.1.1.-" evidence="5"/>
<keyword evidence="8" id="KW-0560">Oxidoreductase</keyword>
<dbReference type="RefSeq" id="WP_118963767.1">
    <property type="nucleotide sequence ID" value="NZ_CP023037.1"/>
</dbReference>
<comment type="function">
    <text evidence="5">NDH-1 shuttles electrons from NADH, via FMN and iron-sulfur (Fe-S) centers, to quinones in the respiratory chain. The immediate electron acceptor for the enzyme in this species is believed to be ubiquinone. Couples the redox reaction to proton translocation (for every two electrons transferred, four hydrogen ions are translocated across the cytoplasmic membrane), and thus conserves the redox energy in a proton gradient.</text>
</comment>
<feature type="transmembrane region" description="Helical" evidence="5">
    <location>
        <begin position="321"/>
        <end position="344"/>
    </location>
</feature>
<feature type="domain" description="NADH:quinone oxidoreductase/Mrp antiporter transmembrane" evidence="7">
    <location>
        <begin position="123"/>
        <end position="412"/>
    </location>
</feature>
<dbReference type="KEGG" id="ksc:CD178_03094"/>
<evidence type="ECO:0000259" key="7">
    <source>
        <dbReference type="Pfam" id="PF00361"/>
    </source>
</evidence>
<feature type="transmembrane region" description="Helical" evidence="5">
    <location>
        <begin position="292"/>
        <end position="309"/>
    </location>
</feature>
<keyword evidence="5" id="KW-0874">Quinone</keyword>
<comment type="catalytic activity">
    <reaction evidence="5">
        <text>a quinone + NADH + 5 H(+)(in) = a quinol + NAD(+) + 4 H(+)(out)</text>
        <dbReference type="Rhea" id="RHEA:57888"/>
        <dbReference type="ChEBI" id="CHEBI:15378"/>
        <dbReference type="ChEBI" id="CHEBI:24646"/>
        <dbReference type="ChEBI" id="CHEBI:57540"/>
        <dbReference type="ChEBI" id="CHEBI:57945"/>
        <dbReference type="ChEBI" id="CHEBI:132124"/>
    </reaction>
</comment>
<dbReference type="GO" id="GO:0008137">
    <property type="term" value="F:NADH dehydrogenase (ubiquinone) activity"/>
    <property type="evidence" value="ECO:0007669"/>
    <property type="project" value="InterPro"/>
</dbReference>
<feature type="transmembrane region" description="Helical" evidence="5">
    <location>
        <begin position="159"/>
        <end position="180"/>
    </location>
</feature>
<name>A0A347WG45_9PROT</name>
<feature type="transmembrane region" description="Helical" evidence="5">
    <location>
        <begin position="401"/>
        <end position="418"/>
    </location>
</feature>
<feature type="transmembrane region" description="Helical" evidence="5">
    <location>
        <begin position="235"/>
        <end position="255"/>
    </location>
</feature>
<comment type="similarity">
    <text evidence="5">Belongs to the complex I subunit 2 family.</text>
</comment>
<evidence type="ECO:0000256" key="1">
    <source>
        <dbReference type="ARBA" id="ARBA00004127"/>
    </source>
</evidence>
<dbReference type="InterPro" id="IPR001750">
    <property type="entry name" value="ND/Mrp_TM"/>
</dbReference>
<feature type="transmembrane region" description="Helical" evidence="5">
    <location>
        <begin position="102"/>
        <end position="121"/>
    </location>
</feature>
<organism evidence="8 9">
    <name type="scientific">Komagataeibacter saccharivorans</name>
    <dbReference type="NCBI Taxonomy" id="265959"/>
    <lineage>
        <taxon>Bacteria</taxon>
        <taxon>Pseudomonadati</taxon>
        <taxon>Pseudomonadota</taxon>
        <taxon>Alphaproteobacteria</taxon>
        <taxon>Acetobacterales</taxon>
        <taxon>Acetobacteraceae</taxon>
        <taxon>Komagataeibacter</taxon>
    </lineage>
</organism>
<evidence type="ECO:0000256" key="5">
    <source>
        <dbReference type="HAMAP-Rule" id="MF_00445"/>
    </source>
</evidence>
<evidence type="ECO:0000313" key="9">
    <source>
        <dbReference type="Proteomes" id="UP000264120"/>
    </source>
</evidence>
<comment type="subcellular location">
    <subcellularLocation>
        <location evidence="5">Cell membrane</location>
        <topology evidence="5">Multi-pass membrane protein</topology>
    </subcellularLocation>
    <subcellularLocation>
        <location evidence="1">Endomembrane system</location>
        <topology evidence="1">Multi-pass membrane protein</topology>
    </subcellularLocation>
    <subcellularLocation>
        <location evidence="6">Membrane</location>
        <topology evidence="6">Multi-pass membrane protein</topology>
    </subcellularLocation>
</comment>
<comment type="subunit">
    <text evidence="5">NDH-1 is composed of 14 different subunits. Subunits NuoA, H, J, K, L, M, N constitute the membrane sector of the complex.</text>
</comment>
<dbReference type="GO" id="GO:0005886">
    <property type="term" value="C:plasma membrane"/>
    <property type="evidence" value="ECO:0007669"/>
    <property type="project" value="UniProtKB-SubCell"/>
</dbReference>
<dbReference type="EMBL" id="CP023037">
    <property type="protein sequence ID" value="AXY23838.1"/>
    <property type="molecule type" value="Genomic_DNA"/>
</dbReference>
<keyword evidence="9" id="KW-1185">Reference proteome</keyword>
<dbReference type="GO" id="GO:0048038">
    <property type="term" value="F:quinone binding"/>
    <property type="evidence" value="ECO:0007669"/>
    <property type="project" value="UniProtKB-KW"/>
</dbReference>
<evidence type="ECO:0000313" key="8">
    <source>
        <dbReference type="EMBL" id="AXY23838.1"/>
    </source>
</evidence>
<keyword evidence="4 5" id="KW-0472">Membrane</keyword>
<keyword evidence="5" id="KW-0520">NAD</keyword>
<evidence type="ECO:0000256" key="3">
    <source>
        <dbReference type="ARBA" id="ARBA00022989"/>
    </source>
</evidence>
<feature type="transmembrane region" description="Helical" evidence="5">
    <location>
        <begin position="365"/>
        <end position="386"/>
    </location>
</feature>
<keyword evidence="5" id="KW-0813">Transport</keyword>
<dbReference type="Pfam" id="PF00361">
    <property type="entry name" value="Proton_antipo_M"/>
    <property type="match status" value="1"/>
</dbReference>
<keyword evidence="3 5" id="KW-1133">Transmembrane helix</keyword>
<dbReference type="HAMAP" id="MF_00445">
    <property type="entry name" value="NDH1_NuoN_1"/>
    <property type="match status" value="1"/>
</dbReference>
<keyword evidence="5" id="KW-1003">Cell membrane</keyword>
<feature type="transmembrane region" description="Helical" evidence="5">
    <location>
        <begin position="6"/>
        <end position="28"/>
    </location>
</feature>
<reference evidence="8 9" key="1">
    <citation type="submission" date="2017-08" db="EMBL/GenBank/DDBJ databases">
        <title>Complete genome sequence of Gluconacetobacter saccharivorans CV1 isolated from Fermented Vinegar.</title>
        <authorList>
            <person name="Kim S.-Y."/>
        </authorList>
    </citation>
    <scope>NUCLEOTIDE SEQUENCE [LARGE SCALE GENOMIC DNA]</scope>
    <source>
        <strain evidence="8 9">CV1</strain>
        <plasmid evidence="8 9">unnamed1</plasmid>
    </source>
</reference>
<dbReference type="GO" id="GO:0042773">
    <property type="term" value="P:ATP synthesis coupled electron transport"/>
    <property type="evidence" value="ECO:0007669"/>
    <property type="project" value="InterPro"/>
</dbReference>
<geneLocation type="plasmid" evidence="8 9">
    <name>unnamed1</name>
</geneLocation>
<dbReference type="GO" id="GO:0012505">
    <property type="term" value="C:endomembrane system"/>
    <property type="evidence" value="ECO:0007669"/>
    <property type="project" value="UniProtKB-SubCell"/>
</dbReference>
<keyword evidence="5" id="KW-0830">Ubiquinone</keyword>
<dbReference type="GO" id="GO:0050136">
    <property type="term" value="F:NADH dehydrogenase (quinone) (non-electrogenic) activity"/>
    <property type="evidence" value="ECO:0007669"/>
    <property type="project" value="UniProtKB-UniRule"/>
</dbReference>
<feature type="transmembrane region" description="Helical" evidence="5">
    <location>
        <begin position="267"/>
        <end position="285"/>
    </location>
</feature>
<protein>
    <recommendedName>
        <fullName evidence="5">NADH-quinone oxidoreductase subunit N</fullName>
        <ecNumber evidence="5">7.1.1.-</ecNumber>
    </recommendedName>
    <alternativeName>
        <fullName evidence="5">NADH dehydrogenase I subunit N</fullName>
    </alternativeName>
    <alternativeName>
        <fullName evidence="5">NDH-1 subunit N</fullName>
    </alternativeName>
</protein>
<dbReference type="OrthoDB" id="9811718at2"/>
<evidence type="ECO:0000256" key="4">
    <source>
        <dbReference type="ARBA" id="ARBA00023136"/>
    </source>
</evidence>
<sequence>MIGHDIFLPAPLPVLSAGTMVMLLAIAWRRSVIRSLVIAVVTLLAALVSVTHAFGTPPADGTGLFVQDRWAIYTAVLILLSVLCIVFMSWRDLVRDAAHPTDEYPLLMMLGTLGATSMVFSASYMPFFLGVEILGISLMGLIASRHYRFAQATEAAMKYLILSGVSSAILLFGMGLAYGVSGSLAFVPPVAAAGFAPSMAQVATVMILAGMFFKLSAVPFHMWLPDVMEGAPPPIAAFTAVTAKIAIFASLVRYFGAGPLPPFMQGVIYAVIILTIMGGNLLALCQNSLTRLMACSSIAHMGYLLIAFFSPGRLQGGAMTVYLVAYTVSTLGVFTIICACAPAMRQDGNRITAWKGLFATNPLPATAMSVMLLSLAGIPPTIGFFAKFEIAGTGVELQRDVLLLVLVIGSIIGLYYYLNIIRVMMNGGAAPSLPIARQPQPELTALTIVLTIIVIMGGLFPGPALYPLLPATVKTMPARNLTGTPPEAPIMKTAIAPPAL</sequence>
<feature type="transmembrane region" description="Helical" evidence="5">
    <location>
        <begin position="200"/>
        <end position="223"/>
    </location>
</feature>
<keyword evidence="8" id="KW-0614">Plasmid</keyword>
<feature type="transmembrane region" description="Helical" evidence="5">
    <location>
        <begin position="35"/>
        <end position="55"/>
    </location>
</feature>